<evidence type="ECO:0000313" key="2">
    <source>
        <dbReference type="Proteomes" id="UP000235554"/>
    </source>
</evidence>
<dbReference type="Proteomes" id="UP000235554">
    <property type="component" value="Unassembled WGS sequence"/>
</dbReference>
<evidence type="ECO:0000313" key="1">
    <source>
        <dbReference type="EMBL" id="PMM58855.1"/>
    </source>
</evidence>
<proteinExistence type="predicted"/>
<dbReference type="SUPFAM" id="SSF55331">
    <property type="entry name" value="Tautomerase/MIF"/>
    <property type="match status" value="1"/>
</dbReference>
<organism evidence="1 2">
    <name type="scientific">Vibrio lentus</name>
    <dbReference type="NCBI Taxonomy" id="136468"/>
    <lineage>
        <taxon>Bacteria</taxon>
        <taxon>Pseudomonadati</taxon>
        <taxon>Pseudomonadota</taxon>
        <taxon>Gammaproteobacteria</taxon>
        <taxon>Vibrionales</taxon>
        <taxon>Vibrionaceae</taxon>
        <taxon>Vibrio</taxon>
    </lineage>
</organism>
<dbReference type="GO" id="GO:0008704">
    <property type="term" value="F:5-carboxymethyl-2-hydroxymuconate delta-isomerase activity"/>
    <property type="evidence" value="ECO:0007669"/>
    <property type="project" value="InterPro"/>
</dbReference>
<dbReference type="PANTHER" id="PTHR37950:SF1">
    <property type="entry name" value="4-HYDROXYPHENYLACETATE CATABOLISM PROTEIN"/>
    <property type="match status" value="1"/>
</dbReference>
<dbReference type="EMBL" id="MCZJ01000013">
    <property type="protein sequence ID" value="PMM58855.1"/>
    <property type="molecule type" value="Genomic_DNA"/>
</dbReference>
<dbReference type="AlphaFoldDB" id="A0A1B9QM34"/>
<dbReference type="InterPro" id="IPR014347">
    <property type="entry name" value="Tautomerase/MIF_sf"/>
</dbReference>
<reference evidence="2" key="1">
    <citation type="submission" date="2016-07" db="EMBL/GenBank/DDBJ databases">
        <title>Nontailed viruses are major unrecognized killers of bacteria in the ocean.</title>
        <authorList>
            <person name="Kauffman K."/>
            <person name="Hussain F."/>
            <person name="Yang J."/>
            <person name="Arevalo P."/>
            <person name="Brown J."/>
            <person name="Cutler M."/>
            <person name="Kelly L."/>
            <person name="Polz M.F."/>
        </authorList>
    </citation>
    <scope>NUCLEOTIDE SEQUENCE [LARGE SCALE GENOMIC DNA]</scope>
    <source>
        <strain evidence="2">10N.261.48.A1</strain>
    </source>
</reference>
<dbReference type="Pfam" id="PF02962">
    <property type="entry name" value="CHMI"/>
    <property type="match status" value="1"/>
</dbReference>
<gene>
    <name evidence="1" type="ORF">BCT50_05325</name>
</gene>
<dbReference type="Gene3D" id="3.30.429.10">
    <property type="entry name" value="Macrophage Migration Inhibitory Factor"/>
    <property type="match status" value="1"/>
</dbReference>
<name>A0A1B9QM34_9VIBR</name>
<comment type="caution">
    <text evidence="1">The sequence shown here is derived from an EMBL/GenBank/DDBJ whole genome shotgun (WGS) entry which is preliminary data.</text>
</comment>
<dbReference type="InterPro" id="IPR004220">
    <property type="entry name" value="5-COMe_2-OHmuconate_Isoase"/>
</dbReference>
<accession>A0A1B9QM34</accession>
<dbReference type="PANTHER" id="PTHR37950">
    <property type="entry name" value="4-HYDROXYPHENYLACETATE CATABOLISM PROTEIN"/>
    <property type="match status" value="1"/>
</dbReference>
<sequence>MPHCIIEHSSSIKSDELNNKVFLGALNSGLFEADGRDIKVRSIAYQNYQTGTTKADFIHVTLRILSGRSDENKVTLSNTVMMQLESLSLVDASITIEVVDMDRNSYSKVVV</sequence>
<protein>
    <submittedName>
        <fullName evidence="1">5-carboxymethyl-2-hydroxymuconate isomerase</fullName>
    </submittedName>
</protein>
<keyword evidence="1" id="KW-0413">Isomerase</keyword>
<dbReference type="RefSeq" id="WP_017105821.1">
    <property type="nucleotide sequence ID" value="NZ_JAJGZO010000011.1"/>
</dbReference>